<evidence type="ECO:0000256" key="9">
    <source>
        <dbReference type="ARBA" id="ARBA00023157"/>
    </source>
</evidence>
<organism evidence="16 17">
    <name type="scientific">Lepisosteus oculatus</name>
    <name type="common">Spotted gar</name>
    <dbReference type="NCBI Taxonomy" id="7918"/>
    <lineage>
        <taxon>Eukaryota</taxon>
        <taxon>Metazoa</taxon>
        <taxon>Chordata</taxon>
        <taxon>Craniata</taxon>
        <taxon>Vertebrata</taxon>
        <taxon>Euteleostomi</taxon>
        <taxon>Actinopterygii</taxon>
        <taxon>Neopterygii</taxon>
        <taxon>Holostei</taxon>
        <taxon>Semionotiformes</taxon>
        <taxon>Lepisosteidae</taxon>
        <taxon>Lepisosteus</taxon>
    </lineage>
</organism>
<dbReference type="GO" id="GO:0050911">
    <property type="term" value="P:detection of chemical stimulus involved in sensory perception of smell"/>
    <property type="evidence" value="ECO:0000318"/>
    <property type="project" value="GO_Central"/>
</dbReference>
<name>W5NLP4_LEPOC</name>
<keyword evidence="8 14" id="KW-0472">Membrane</keyword>
<dbReference type="PRINTS" id="PR00245">
    <property type="entry name" value="OLFACTORYR"/>
</dbReference>
<evidence type="ECO:0000256" key="7">
    <source>
        <dbReference type="ARBA" id="ARBA00023040"/>
    </source>
</evidence>
<evidence type="ECO:0000256" key="10">
    <source>
        <dbReference type="ARBA" id="ARBA00023170"/>
    </source>
</evidence>
<reference evidence="16" key="2">
    <citation type="submission" date="2025-08" db="UniProtKB">
        <authorList>
            <consortium name="Ensembl"/>
        </authorList>
    </citation>
    <scope>IDENTIFICATION</scope>
</reference>
<keyword evidence="7 13" id="KW-0297">G-protein coupled receptor</keyword>
<dbReference type="eggNOG" id="ENOG502RDRC">
    <property type="taxonomic scope" value="Eukaryota"/>
</dbReference>
<dbReference type="STRING" id="7918.ENSLOCP00000021553"/>
<dbReference type="EMBL" id="AHAT01003302">
    <property type="status" value="NOT_ANNOTATED_CDS"/>
    <property type="molecule type" value="Genomic_DNA"/>
</dbReference>
<feature type="transmembrane region" description="Helical" evidence="14">
    <location>
        <begin position="23"/>
        <end position="49"/>
    </location>
</feature>
<dbReference type="Proteomes" id="UP000018468">
    <property type="component" value="Linkage group LG3"/>
</dbReference>
<evidence type="ECO:0000259" key="15">
    <source>
        <dbReference type="PROSITE" id="PS50262"/>
    </source>
</evidence>
<feature type="transmembrane region" description="Helical" evidence="14">
    <location>
        <begin position="236"/>
        <end position="258"/>
    </location>
</feature>
<dbReference type="InterPro" id="IPR000725">
    <property type="entry name" value="Olfact_rcpt"/>
</dbReference>
<evidence type="ECO:0000313" key="16">
    <source>
        <dbReference type="Ensembl" id="ENSLOCP00000021553.1"/>
    </source>
</evidence>
<evidence type="ECO:0000256" key="13">
    <source>
        <dbReference type="RuleBase" id="RU000688"/>
    </source>
</evidence>
<dbReference type="InParanoid" id="W5NLP4"/>
<keyword evidence="10 13" id="KW-0675">Receptor</keyword>
<evidence type="ECO:0000256" key="2">
    <source>
        <dbReference type="ARBA" id="ARBA00022475"/>
    </source>
</evidence>
<evidence type="ECO:0000313" key="17">
    <source>
        <dbReference type="Proteomes" id="UP000018468"/>
    </source>
</evidence>
<protein>
    <recommendedName>
        <fullName evidence="14">Olfactory receptor</fullName>
    </recommendedName>
</protein>
<dbReference type="OMA" id="RIKILMM"/>
<dbReference type="InterPro" id="IPR052921">
    <property type="entry name" value="GPCR1_Superfamily_Member"/>
</dbReference>
<feature type="transmembrane region" description="Helical" evidence="14">
    <location>
        <begin position="56"/>
        <end position="76"/>
    </location>
</feature>
<keyword evidence="6 14" id="KW-1133">Transmembrane helix</keyword>
<reference evidence="16" key="3">
    <citation type="submission" date="2025-09" db="UniProtKB">
        <authorList>
            <consortium name="Ensembl"/>
        </authorList>
    </citation>
    <scope>IDENTIFICATION</scope>
</reference>
<evidence type="ECO:0000256" key="14">
    <source>
        <dbReference type="RuleBase" id="RU363047"/>
    </source>
</evidence>
<sequence length="312" mass="35909">MENSSNAVVFYLNGLNDTRSHKYVFFFFTLLFYLLIILFNQTVIITILLEKSLHEPMYIFICNLNFNTLYGTAGFYPKLLADFLSDTHVISYTGCLIQAFVIYSSLMCEFTSLTVMAYDRYVAICKPLDYHSIMSALTAGKIVLILWILMFFEAIIPILLTVRLPLCGSHIDKLYCDNWSIVKLSCIDTALNNIYGYVLIIAHILQALFILYSYFEIIRECLKSSEGRIKFIQTCLPHLIALMSFTITTIFDVMYSRYGSRNTPQTIRNIMAVVFLVIPPLLNPLVYGLNLTQIRIKILMMCNRKINSVSYC</sequence>
<evidence type="ECO:0000256" key="5">
    <source>
        <dbReference type="ARBA" id="ARBA00022725"/>
    </source>
</evidence>
<evidence type="ECO:0000256" key="12">
    <source>
        <dbReference type="ARBA" id="ARBA00023224"/>
    </source>
</evidence>
<proteinExistence type="inferred from homology"/>
<comment type="similarity">
    <text evidence="13">Belongs to the G-protein coupled receptor 1 family.</text>
</comment>
<reference evidence="17" key="1">
    <citation type="submission" date="2011-12" db="EMBL/GenBank/DDBJ databases">
        <title>The Draft Genome of Lepisosteus oculatus.</title>
        <authorList>
            <consortium name="The Broad Institute Genome Assembly &amp; Analysis Group"/>
            <consortium name="Computational R&amp;D Group"/>
            <consortium name="and Sequencing Platform"/>
            <person name="Di Palma F."/>
            <person name="Alfoldi J."/>
            <person name="Johnson J."/>
            <person name="Berlin A."/>
            <person name="Gnerre S."/>
            <person name="Jaffe D."/>
            <person name="MacCallum I."/>
            <person name="Young S."/>
            <person name="Walker B.J."/>
            <person name="Lander E.S."/>
            <person name="Lindblad-Toh K."/>
        </authorList>
    </citation>
    <scope>NUCLEOTIDE SEQUENCE [LARGE SCALE GENOMIC DNA]</scope>
</reference>
<dbReference type="AlphaFoldDB" id="W5NLP4"/>
<dbReference type="GO" id="GO:0005886">
    <property type="term" value="C:plasma membrane"/>
    <property type="evidence" value="ECO:0007669"/>
    <property type="project" value="UniProtKB-SubCell"/>
</dbReference>
<keyword evidence="2 14" id="KW-1003">Cell membrane</keyword>
<evidence type="ECO:0000256" key="11">
    <source>
        <dbReference type="ARBA" id="ARBA00023180"/>
    </source>
</evidence>
<dbReference type="GO" id="GO:0004984">
    <property type="term" value="F:olfactory receptor activity"/>
    <property type="evidence" value="ECO:0000318"/>
    <property type="project" value="GO_Central"/>
</dbReference>
<keyword evidence="4 13" id="KW-0812">Transmembrane</keyword>
<keyword evidence="12 13" id="KW-0807">Transducer</keyword>
<evidence type="ECO:0000256" key="3">
    <source>
        <dbReference type="ARBA" id="ARBA00022606"/>
    </source>
</evidence>
<dbReference type="PROSITE" id="PS50262">
    <property type="entry name" value="G_PROTEIN_RECEP_F1_2"/>
    <property type="match status" value="1"/>
</dbReference>
<dbReference type="FunFam" id="1.20.1070.10:FF:000024">
    <property type="entry name" value="Olfactory receptor"/>
    <property type="match status" value="1"/>
</dbReference>
<dbReference type="GO" id="GO:0016020">
    <property type="term" value="C:membrane"/>
    <property type="evidence" value="ECO:0000318"/>
    <property type="project" value="GO_Central"/>
</dbReference>
<dbReference type="GeneTree" id="ENSGT00950000183023"/>
<evidence type="ECO:0000256" key="6">
    <source>
        <dbReference type="ARBA" id="ARBA00022989"/>
    </source>
</evidence>
<keyword evidence="9" id="KW-1015">Disulfide bond</keyword>
<dbReference type="InterPro" id="IPR017452">
    <property type="entry name" value="GPCR_Rhodpsn_7TM"/>
</dbReference>
<feature type="domain" description="G-protein coupled receptors family 1 profile" evidence="15">
    <location>
        <begin position="39"/>
        <end position="287"/>
    </location>
</feature>
<feature type="transmembrane region" description="Helical" evidence="14">
    <location>
        <begin position="139"/>
        <end position="160"/>
    </location>
</feature>
<keyword evidence="17" id="KW-1185">Reference proteome</keyword>
<dbReference type="PROSITE" id="PS00237">
    <property type="entry name" value="G_PROTEIN_RECEP_F1_1"/>
    <property type="match status" value="1"/>
</dbReference>
<dbReference type="PRINTS" id="PR00237">
    <property type="entry name" value="GPCRRHODOPSN"/>
</dbReference>
<dbReference type="GO" id="GO:0004930">
    <property type="term" value="F:G protein-coupled receptor activity"/>
    <property type="evidence" value="ECO:0007669"/>
    <property type="project" value="UniProtKB-KW"/>
</dbReference>
<dbReference type="GO" id="GO:0005549">
    <property type="term" value="F:odorant binding"/>
    <property type="evidence" value="ECO:0000318"/>
    <property type="project" value="GO_Central"/>
</dbReference>
<dbReference type="PANTHER" id="PTHR26451:SF871">
    <property type="entry name" value="ODORANT RECEPTOR-RELATED"/>
    <property type="match status" value="1"/>
</dbReference>
<feature type="transmembrane region" description="Helical" evidence="14">
    <location>
        <begin position="194"/>
        <end position="215"/>
    </location>
</feature>
<dbReference type="Pfam" id="PF13853">
    <property type="entry name" value="7tm_4"/>
    <property type="match status" value="1"/>
</dbReference>
<comment type="subcellular location">
    <subcellularLocation>
        <location evidence="1 14">Cell membrane</location>
        <topology evidence="1 14">Multi-pass membrane protein</topology>
    </subcellularLocation>
</comment>
<evidence type="ECO:0000256" key="4">
    <source>
        <dbReference type="ARBA" id="ARBA00022692"/>
    </source>
</evidence>
<feature type="transmembrane region" description="Helical" evidence="14">
    <location>
        <begin position="270"/>
        <end position="291"/>
    </location>
</feature>
<dbReference type="SUPFAM" id="SSF81321">
    <property type="entry name" value="Family A G protein-coupled receptor-like"/>
    <property type="match status" value="1"/>
</dbReference>
<evidence type="ECO:0000256" key="8">
    <source>
        <dbReference type="ARBA" id="ARBA00023136"/>
    </source>
</evidence>
<accession>W5NLP4</accession>
<dbReference type="InterPro" id="IPR000276">
    <property type="entry name" value="GPCR_Rhodpsn"/>
</dbReference>
<dbReference type="Ensembl" id="ENSLOCT00000021590.1">
    <property type="protein sequence ID" value="ENSLOCP00000021553.1"/>
    <property type="gene ID" value="ENSLOCG00000017448.1"/>
</dbReference>
<keyword evidence="3 14" id="KW-0716">Sensory transduction</keyword>
<evidence type="ECO:0000256" key="1">
    <source>
        <dbReference type="ARBA" id="ARBA00004651"/>
    </source>
</evidence>
<dbReference type="HOGENOM" id="CLU_012526_0_1_1"/>
<dbReference type="Gene3D" id="1.20.1070.10">
    <property type="entry name" value="Rhodopsin 7-helix transmembrane proteins"/>
    <property type="match status" value="1"/>
</dbReference>
<dbReference type="PANTHER" id="PTHR26451">
    <property type="entry name" value="G_PROTEIN_RECEP_F1_2 DOMAIN-CONTAINING PROTEIN"/>
    <property type="match status" value="1"/>
</dbReference>
<keyword evidence="5 14" id="KW-0552">Olfaction</keyword>
<keyword evidence="11" id="KW-0325">Glycoprotein</keyword>
<feature type="transmembrane region" description="Helical" evidence="14">
    <location>
        <begin position="96"/>
        <end position="118"/>
    </location>
</feature>